<organism evidence="1 2">
    <name type="scientific">Vermiconidia calcicola</name>
    <dbReference type="NCBI Taxonomy" id="1690605"/>
    <lineage>
        <taxon>Eukaryota</taxon>
        <taxon>Fungi</taxon>
        <taxon>Dikarya</taxon>
        <taxon>Ascomycota</taxon>
        <taxon>Pezizomycotina</taxon>
        <taxon>Dothideomycetes</taxon>
        <taxon>Dothideomycetidae</taxon>
        <taxon>Mycosphaerellales</taxon>
        <taxon>Extremaceae</taxon>
        <taxon>Vermiconidia</taxon>
    </lineage>
</organism>
<keyword evidence="2" id="KW-1185">Reference proteome</keyword>
<sequence>MAHARLFTRREIESLIAAGDIIVITQNTVLRLNAWKDKHPGGSLVLQHMIGRDATHEINISHSPEIVRSMRHYRIGRVDGVWGNLIPPIQGGVYHLHPEEEHTHKPTSSPHDSAYESDGSSDCVEIFEPEWENIKEVSKNMRHRTNAGVQQINTECDAQVLMSPEDYTTAEMQQALEKDLAKYPSLDVATQGDIAAKFQLLHQRVRDEGFYECRYVEYYKEMTRYATLFALFAFCLSRSWYFVSACFLGLFWHQIMFSAHDAGHRGITHNFTKDTLIGIFIADFCCGLSIGWWKSSHNVHHLVPNLPEHDPDIQNVPLFATSPSFFNSVKSSYYGTYFPWDAAAGVAVKYQKYTYYPVMALARFNLYVLSWLHLAKPHARAKGTTWWTWYVELTGISFYTFWYFYVILYRSIDTWQSRAIFLLTSHLVTMPLHVQITLSHWGTSTSDLGPAESFAQRQLRTTMDVECPKWLDFIHGGLQFQAVHHLFPRVPRHNLRRLQELVKEFCAETKIEYLIHGFAEGNCVVLNKLQDVANQAKMLAACQTHMAAVGHYDLE</sequence>
<proteinExistence type="predicted"/>
<dbReference type="Proteomes" id="UP001281147">
    <property type="component" value="Unassembled WGS sequence"/>
</dbReference>
<protein>
    <submittedName>
        <fullName evidence="1">Uncharacterized protein</fullName>
    </submittedName>
</protein>
<reference evidence="1" key="1">
    <citation type="submission" date="2023-07" db="EMBL/GenBank/DDBJ databases">
        <title>Black Yeasts Isolated from many extreme environments.</title>
        <authorList>
            <person name="Coleine C."/>
            <person name="Stajich J.E."/>
            <person name="Selbmann L."/>
        </authorList>
    </citation>
    <scope>NUCLEOTIDE SEQUENCE</scope>
    <source>
        <strain evidence="1">CCFEE 5714</strain>
    </source>
</reference>
<comment type="caution">
    <text evidence="1">The sequence shown here is derived from an EMBL/GenBank/DDBJ whole genome shotgun (WGS) entry which is preliminary data.</text>
</comment>
<evidence type="ECO:0000313" key="2">
    <source>
        <dbReference type="Proteomes" id="UP001281147"/>
    </source>
</evidence>
<gene>
    <name evidence="1" type="ORF">LTR37_019782</name>
</gene>
<evidence type="ECO:0000313" key="1">
    <source>
        <dbReference type="EMBL" id="KAK3686463.1"/>
    </source>
</evidence>
<dbReference type="EMBL" id="JAUTXU010000318">
    <property type="protein sequence ID" value="KAK3686463.1"/>
    <property type="molecule type" value="Genomic_DNA"/>
</dbReference>
<name>A0ACC3MEN1_9PEZI</name>
<accession>A0ACC3MEN1</accession>